<accession>A0A252F2Q0</accession>
<evidence type="ECO:0000256" key="4">
    <source>
        <dbReference type="ARBA" id="ARBA00022573"/>
    </source>
</evidence>
<gene>
    <name evidence="9" type="ORF">CBW42_10025</name>
</gene>
<reference evidence="9 10" key="1">
    <citation type="submission" date="2017-05" db="EMBL/GenBank/DDBJ databases">
        <title>Butyricicoccus porcorum sp. nov. a butyrate-producing bacterium from the swine intestinal tract.</title>
        <authorList>
            <person name="Trachsel J."/>
            <person name="Humphrey S."/>
            <person name="Allen H.K."/>
        </authorList>
    </citation>
    <scope>NUCLEOTIDE SEQUENCE [LARGE SCALE GENOMIC DNA]</scope>
    <source>
        <strain evidence="9">BB10</strain>
    </source>
</reference>
<evidence type="ECO:0000256" key="5">
    <source>
        <dbReference type="ARBA" id="ARBA00023002"/>
    </source>
</evidence>
<comment type="pathway">
    <text evidence="2">Porphyrin-containing compound metabolism; siroheme biosynthesis; sirohydrochlorin from precorrin-2: step 1/1.</text>
</comment>
<protein>
    <recommendedName>
        <fullName evidence="3">precorrin-2 dehydrogenase</fullName>
        <ecNumber evidence="3">1.3.1.76</ecNumber>
    </recommendedName>
</protein>
<dbReference type="UniPathway" id="UPA00148"/>
<dbReference type="OrthoDB" id="9780707at2"/>
<dbReference type="InterPro" id="IPR006367">
    <property type="entry name" value="Sirohaem_synthase_N"/>
</dbReference>
<evidence type="ECO:0000256" key="2">
    <source>
        <dbReference type="ARBA" id="ARBA00005010"/>
    </source>
</evidence>
<dbReference type="GO" id="GO:0016994">
    <property type="term" value="F:precorrin-6A reductase activity"/>
    <property type="evidence" value="ECO:0007669"/>
    <property type="project" value="InterPro"/>
</dbReference>
<dbReference type="InterPro" id="IPR036291">
    <property type="entry name" value="NAD(P)-bd_dom_sf"/>
</dbReference>
<dbReference type="NCBIfam" id="TIGR00715">
    <property type="entry name" value="precor6x_red"/>
    <property type="match status" value="1"/>
</dbReference>
<dbReference type="GO" id="GO:0043115">
    <property type="term" value="F:precorrin-2 dehydrogenase activity"/>
    <property type="evidence" value="ECO:0007669"/>
    <property type="project" value="UniProtKB-EC"/>
</dbReference>
<comment type="caution">
    <text evidence="9">The sequence shown here is derived from an EMBL/GenBank/DDBJ whole genome shotgun (WGS) entry which is preliminary data.</text>
</comment>
<dbReference type="GO" id="GO:0009236">
    <property type="term" value="P:cobalamin biosynthetic process"/>
    <property type="evidence" value="ECO:0007669"/>
    <property type="project" value="UniProtKB-UniPathway"/>
</dbReference>
<dbReference type="GO" id="GO:0019354">
    <property type="term" value="P:siroheme biosynthetic process"/>
    <property type="evidence" value="ECO:0007669"/>
    <property type="project" value="UniProtKB-UniPathway"/>
</dbReference>
<keyword evidence="5" id="KW-0560">Oxidoreductase</keyword>
<proteinExistence type="predicted"/>
<keyword evidence="10" id="KW-1185">Reference proteome</keyword>
<dbReference type="EC" id="1.3.1.76" evidence="3"/>
<dbReference type="EMBL" id="NHOC01000008">
    <property type="protein sequence ID" value="OUM20067.1"/>
    <property type="molecule type" value="Genomic_DNA"/>
</dbReference>
<dbReference type="NCBIfam" id="TIGR01470">
    <property type="entry name" value="cysG_Nterm"/>
    <property type="match status" value="1"/>
</dbReference>
<evidence type="ECO:0000256" key="1">
    <source>
        <dbReference type="ARBA" id="ARBA00004953"/>
    </source>
</evidence>
<evidence type="ECO:0000256" key="6">
    <source>
        <dbReference type="ARBA" id="ARBA00023027"/>
    </source>
</evidence>
<comment type="catalytic activity">
    <reaction evidence="8">
        <text>precorrin-2 + NAD(+) = sirohydrochlorin + NADH + 2 H(+)</text>
        <dbReference type="Rhea" id="RHEA:15613"/>
        <dbReference type="ChEBI" id="CHEBI:15378"/>
        <dbReference type="ChEBI" id="CHEBI:57540"/>
        <dbReference type="ChEBI" id="CHEBI:57945"/>
        <dbReference type="ChEBI" id="CHEBI:58351"/>
        <dbReference type="ChEBI" id="CHEBI:58827"/>
        <dbReference type="EC" id="1.3.1.76"/>
    </reaction>
</comment>
<evidence type="ECO:0000256" key="8">
    <source>
        <dbReference type="ARBA" id="ARBA00047561"/>
    </source>
</evidence>
<keyword evidence="4" id="KW-0169">Cobalamin biosynthesis</keyword>
<evidence type="ECO:0000313" key="9">
    <source>
        <dbReference type="EMBL" id="OUM20067.1"/>
    </source>
</evidence>
<dbReference type="PROSITE" id="PS51014">
    <property type="entry name" value="COBK_CBIJ"/>
    <property type="match status" value="1"/>
</dbReference>
<name>A0A252F2Q0_9FIRM</name>
<dbReference type="InterPro" id="IPR003723">
    <property type="entry name" value="Precorrin-6x_reduct"/>
</dbReference>
<keyword evidence="7" id="KW-0627">Porphyrin biosynthesis</keyword>
<dbReference type="PANTHER" id="PTHR36925:SF1">
    <property type="entry name" value="COBALT-PRECORRIN-6A REDUCTASE"/>
    <property type="match status" value="1"/>
</dbReference>
<comment type="pathway">
    <text evidence="1">Cofactor biosynthesis; adenosylcobalamin biosynthesis.</text>
</comment>
<dbReference type="Pfam" id="PF02571">
    <property type="entry name" value="CbiJ"/>
    <property type="match status" value="1"/>
</dbReference>
<evidence type="ECO:0000256" key="7">
    <source>
        <dbReference type="ARBA" id="ARBA00023244"/>
    </source>
</evidence>
<dbReference type="RefSeq" id="WP_087020816.1">
    <property type="nucleotide sequence ID" value="NZ_NHOC01000008.1"/>
</dbReference>
<organism evidence="9 10">
    <name type="scientific">Butyricicoccus porcorum</name>
    <dbReference type="NCBI Taxonomy" id="1945634"/>
    <lineage>
        <taxon>Bacteria</taxon>
        <taxon>Bacillati</taxon>
        <taxon>Bacillota</taxon>
        <taxon>Clostridia</taxon>
        <taxon>Eubacteriales</taxon>
        <taxon>Butyricicoccaceae</taxon>
        <taxon>Butyricicoccus</taxon>
    </lineage>
</organism>
<evidence type="ECO:0000313" key="10">
    <source>
        <dbReference type="Proteomes" id="UP000194903"/>
    </source>
</evidence>
<dbReference type="Proteomes" id="UP000194903">
    <property type="component" value="Unassembled WGS sequence"/>
</dbReference>
<dbReference type="Gene3D" id="3.40.50.720">
    <property type="entry name" value="NAD(P)-binding Rossmann-like Domain"/>
    <property type="match status" value="1"/>
</dbReference>
<dbReference type="UniPathway" id="UPA00262">
    <property type="reaction ID" value="UER00222"/>
</dbReference>
<evidence type="ECO:0000256" key="3">
    <source>
        <dbReference type="ARBA" id="ARBA00012400"/>
    </source>
</evidence>
<dbReference type="PANTHER" id="PTHR36925">
    <property type="entry name" value="COBALT-PRECORRIN-6A REDUCTASE"/>
    <property type="match status" value="1"/>
</dbReference>
<dbReference type="AlphaFoldDB" id="A0A252F2Q0"/>
<dbReference type="SUPFAM" id="SSF51735">
    <property type="entry name" value="NAD(P)-binding Rossmann-fold domains"/>
    <property type="match status" value="1"/>
</dbReference>
<sequence>MKTVIFSGTSEGRTLCEQLSRAGQEAVACVATEYGKQVMPALPGIRVHTGRMDAAQMADFLRGVETAVDATHPYAVEVSQNIRQACQQAGCRYLRLLRPKTHVEGAVHVPDARAAADYLAQTEGAVLLTVGSKELHCFTAVPDYAERLWPRVLPAEASMQICKTLGFPAAHLILMQGPFSEELNCALIHMSGAKWLVTKDTGEAGGLPEKLAAAKKCGCRVILIDRPQEDGLTPEQVRQLLLPEPPMRFPLFVDLTGRRCLVVGCGKIGAHRAEVLLRYGAEVIVVAPEGEAPAGAVHHRRAFEPNDLDGVFLVTAATDRRDINHEIYTLCVQRNVFVSTADNREECTFFFPAVRTGANLSVGLVSDGSDHKKTARAARAIGQVLKEESRT</sequence>
<dbReference type="Pfam" id="PF13241">
    <property type="entry name" value="NAD_binding_7"/>
    <property type="match status" value="1"/>
</dbReference>
<keyword evidence="6" id="KW-0520">NAD</keyword>